<gene>
    <name evidence="5" type="ORF">KBTEX_01616</name>
</gene>
<dbReference type="GO" id="GO:0016787">
    <property type="term" value="F:hydrolase activity"/>
    <property type="evidence" value="ECO:0007669"/>
    <property type="project" value="UniProtKB-KW"/>
</dbReference>
<dbReference type="EMBL" id="MN079098">
    <property type="protein sequence ID" value="QEA05296.1"/>
    <property type="molecule type" value="Genomic_DNA"/>
</dbReference>
<dbReference type="GO" id="GO:0016042">
    <property type="term" value="P:lipid catabolic process"/>
    <property type="evidence" value="ECO:0007669"/>
    <property type="project" value="UniProtKB-KW"/>
</dbReference>
<proteinExistence type="predicted"/>
<keyword evidence="2" id="KW-0442">Lipid degradation</keyword>
<organism evidence="5">
    <name type="scientific">uncultured organism</name>
    <dbReference type="NCBI Taxonomy" id="155900"/>
    <lineage>
        <taxon>unclassified sequences</taxon>
        <taxon>environmental samples</taxon>
    </lineage>
</organism>
<evidence type="ECO:0000256" key="3">
    <source>
        <dbReference type="ARBA" id="ARBA00023098"/>
    </source>
</evidence>
<evidence type="ECO:0000256" key="1">
    <source>
        <dbReference type="ARBA" id="ARBA00022801"/>
    </source>
</evidence>
<dbReference type="InterPro" id="IPR016035">
    <property type="entry name" value="Acyl_Trfase/lysoPLipase"/>
</dbReference>
<dbReference type="Gene3D" id="3.40.1090.10">
    <property type="entry name" value="Cytosolic phospholipase A2 catalytic domain"/>
    <property type="match status" value="1"/>
</dbReference>
<dbReference type="PANTHER" id="PTHR14226:SF57">
    <property type="entry name" value="BLR7027 PROTEIN"/>
    <property type="match status" value="1"/>
</dbReference>
<name>A0A5B8R959_9ZZZZ</name>
<keyword evidence="3" id="KW-0443">Lipid metabolism</keyword>
<evidence type="ECO:0000259" key="4">
    <source>
        <dbReference type="PROSITE" id="PS51635"/>
    </source>
</evidence>
<dbReference type="InterPro" id="IPR002641">
    <property type="entry name" value="PNPLA_dom"/>
</dbReference>
<dbReference type="SUPFAM" id="SSF52151">
    <property type="entry name" value="FabD/lysophospholipase-like"/>
    <property type="match status" value="1"/>
</dbReference>
<reference evidence="5" key="1">
    <citation type="submission" date="2019-06" db="EMBL/GenBank/DDBJ databases">
        <authorList>
            <person name="Murdoch R.W."/>
            <person name="Fathepure B."/>
        </authorList>
    </citation>
    <scope>NUCLEOTIDE SEQUENCE</scope>
</reference>
<evidence type="ECO:0000256" key="2">
    <source>
        <dbReference type="ARBA" id="ARBA00022963"/>
    </source>
</evidence>
<keyword evidence="1" id="KW-0378">Hydrolase</keyword>
<dbReference type="PROSITE" id="PS51635">
    <property type="entry name" value="PNPLA"/>
    <property type="match status" value="1"/>
</dbReference>
<dbReference type="PANTHER" id="PTHR14226">
    <property type="entry name" value="NEUROPATHY TARGET ESTERASE/SWISS CHEESE D.MELANOGASTER"/>
    <property type="match status" value="1"/>
</dbReference>
<evidence type="ECO:0000313" key="5">
    <source>
        <dbReference type="EMBL" id="QEA05296.1"/>
    </source>
</evidence>
<feature type="domain" description="PNPLA" evidence="4">
    <location>
        <begin position="15"/>
        <end position="228"/>
    </location>
</feature>
<accession>A0A5B8R959</accession>
<sequence>MIGRRHSTERPTAGLVLTGGGARAAYQVGVLRAIADMLPPRAPSPFPVISGTSAGAINAAAIATHARRFSTGARGLERVWRHFRVGQVYEAGGMRLTRSAARWLAALFFSGLGTQRPDALLDNAPLRGLLARTIRFSWLREAIDRGDLRALSITCSSYTTGESVAFFQGAPDLAGWRRARREGRPAHIGVAHLMASSAIPAIFPPVRIGTQYYGDGAVRQLAPLSPALHLGADRILVVGVADNEAAAPAQTVASHPPSVAEIAGHMLDSAFLDSLAADVERLERINRTLSLVPGRARRHGETGLRPVETLVIQPSTSLTGLAAAHAAELPRAMRFYLRGSGADDPGSVVMSYLLFEAGFCRAAIRLGYSDALAREAEIMRFLGYEPAVSRGPGGAVPPDLW</sequence>
<dbReference type="Pfam" id="PF01734">
    <property type="entry name" value="Patatin"/>
    <property type="match status" value="1"/>
</dbReference>
<protein>
    <recommendedName>
        <fullName evidence="4">PNPLA domain-containing protein</fullName>
    </recommendedName>
</protein>
<dbReference type="InterPro" id="IPR050301">
    <property type="entry name" value="NTE"/>
</dbReference>
<dbReference type="AlphaFoldDB" id="A0A5B8R959"/>